<dbReference type="InterPro" id="IPR004763">
    <property type="entry name" value="CusA-like"/>
</dbReference>
<keyword evidence="7 9" id="KW-0472">Membrane</keyword>
<feature type="transmembrane region" description="Helical" evidence="9">
    <location>
        <begin position="872"/>
        <end position="889"/>
    </location>
</feature>
<evidence type="ECO:0000313" key="10">
    <source>
        <dbReference type="EMBL" id="QEE28590.1"/>
    </source>
</evidence>
<dbReference type="GO" id="GO:0008324">
    <property type="term" value="F:monoatomic cation transmembrane transporter activity"/>
    <property type="evidence" value="ECO:0007669"/>
    <property type="project" value="InterPro"/>
</dbReference>
<evidence type="ECO:0000256" key="3">
    <source>
        <dbReference type="ARBA" id="ARBA00022448"/>
    </source>
</evidence>
<dbReference type="Gene3D" id="3.30.70.1320">
    <property type="entry name" value="Multidrug efflux transporter AcrB pore domain like"/>
    <property type="match status" value="1"/>
</dbReference>
<evidence type="ECO:0000256" key="9">
    <source>
        <dbReference type="SAM" id="Phobius"/>
    </source>
</evidence>
<evidence type="ECO:0000256" key="6">
    <source>
        <dbReference type="ARBA" id="ARBA00022989"/>
    </source>
</evidence>
<keyword evidence="4" id="KW-1003">Cell membrane</keyword>
<protein>
    <submittedName>
        <fullName evidence="10">Efflux RND transporter permease subunit</fullName>
    </submittedName>
</protein>
<feature type="transmembrane region" description="Helical" evidence="9">
    <location>
        <begin position="484"/>
        <end position="503"/>
    </location>
</feature>
<evidence type="ECO:0000256" key="8">
    <source>
        <dbReference type="SAM" id="MobiDB-lite"/>
    </source>
</evidence>
<dbReference type="Proteomes" id="UP000321820">
    <property type="component" value="Chromosome"/>
</dbReference>
<feature type="transmembrane region" description="Helical" evidence="9">
    <location>
        <begin position="444"/>
        <end position="464"/>
    </location>
</feature>
<dbReference type="InterPro" id="IPR001036">
    <property type="entry name" value="Acrflvin-R"/>
</dbReference>
<dbReference type="EMBL" id="CP042806">
    <property type="protein sequence ID" value="QEE28590.1"/>
    <property type="molecule type" value="Genomic_DNA"/>
</dbReference>
<dbReference type="NCBIfam" id="TIGR00914">
    <property type="entry name" value="2A0601"/>
    <property type="match status" value="1"/>
</dbReference>
<keyword evidence="3" id="KW-0813">Transport</keyword>
<comment type="similarity">
    <text evidence="2">Belongs to the resistance-nodulation-cell division (RND) (TC 2.A.6) family.</text>
</comment>
<dbReference type="Gene3D" id="1.20.1640.10">
    <property type="entry name" value="Multidrug efflux transporter AcrB transmembrane domain"/>
    <property type="match status" value="2"/>
</dbReference>
<evidence type="ECO:0000256" key="5">
    <source>
        <dbReference type="ARBA" id="ARBA00022692"/>
    </source>
</evidence>
<keyword evidence="11" id="KW-1185">Reference proteome</keyword>
<organism evidence="10 11">
    <name type="scientific">Terriglobus albidus</name>
    <dbReference type="NCBI Taxonomy" id="1592106"/>
    <lineage>
        <taxon>Bacteria</taxon>
        <taxon>Pseudomonadati</taxon>
        <taxon>Acidobacteriota</taxon>
        <taxon>Terriglobia</taxon>
        <taxon>Terriglobales</taxon>
        <taxon>Acidobacteriaceae</taxon>
        <taxon>Terriglobus</taxon>
    </lineage>
</organism>
<dbReference type="GO" id="GO:0042910">
    <property type="term" value="F:xenobiotic transmembrane transporter activity"/>
    <property type="evidence" value="ECO:0007669"/>
    <property type="project" value="TreeGrafter"/>
</dbReference>
<feature type="transmembrane region" description="Helical" evidence="9">
    <location>
        <begin position="981"/>
        <end position="996"/>
    </location>
</feature>
<dbReference type="SUPFAM" id="SSF82866">
    <property type="entry name" value="Multidrug efflux transporter AcrB transmembrane domain"/>
    <property type="match status" value="2"/>
</dbReference>
<feature type="transmembrane region" description="Helical" evidence="9">
    <location>
        <begin position="535"/>
        <end position="552"/>
    </location>
</feature>
<feature type="compositionally biased region" description="Polar residues" evidence="8">
    <location>
        <begin position="1048"/>
        <end position="1070"/>
    </location>
</feature>
<evidence type="ECO:0000256" key="2">
    <source>
        <dbReference type="ARBA" id="ARBA00010942"/>
    </source>
</evidence>
<keyword evidence="5 9" id="KW-0812">Transmembrane</keyword>
<dbReference type="Gene3D" id="3.30.2090.10">
    <property type="entry name" value="Multidrug efflux transporter AcrB TolC docking domain, DN and DC subdomains"/>
    <property type="match status" value="2"/>
</dbReference>
<comment type="subcellular location">
    <subcellularLocation>
        <location evidence="1">Cell membrane</location>
        <topology evidence="1">Multi-pass membrane protein</topology>
    </subcellularLocation>
</comment>
<feature type="transmembrane region" description="Helical" evidence="9">
    <location>
        <begin position="341"/>
        <end position="357"/>
    </location>
</feature>
<gene>
    <name evidence="10" type="ORF">FTW19_11630</name>
</gene>
<dbReference type="SUPFAM" id="SSF82714">
    <property type="entry name" value="Multidrug efflux transporter AcrB TolC docking domain, DN and DC subdomains"/>
    <property type="match status" value="2"/>
</dbReference>
<feature type="transmembrane region" description="Helical" evidence="9">
    <location>
        <begin position="922"/>
        <end position="946"/>
    </location>
</feature>
<dbReference type="GO" id="GO:0005886">
    <property type="term" value="C:plasma membrane"/>
    <property type="evidence" value="ECO:0007669"/>
    <property type="project" value="UniProtKB-SubCell"/>
</dbReference>
<feature type="transmembrane region" description="Helical" evidence="9">
    <location>
        <begin position="389"/>
        <end position="410"/>
    </location>
</feature>
<dbReference type="OrthoDB" id="8270at2"/>
<evidence type="ECO:0000256" key="7">
    <source>
        <dbReference type="ARBA" id="ARBA00023136"/>
    </source>
</evidence>
<dbReference type="Gene3D" id="3.30.70.1430">
    <property type="entry name" value="Multidrug efflux transporter AcrB pore domain"/>
    <property type="match status" value="2"/>
</dbReference>
<feature type="transmembrane region" description="Helical" evidence="9">
    <location>
        <begin position="1008"/>
        <end position="1033"/>
    </location>
</feature>
<dbReference type="Gene3D" id="3.30.70.1440">
    <property type="entry name" value="Multidrug efflux transporter AcrB pore domain"/>
    <property type="match status" value="1"/>
</dbReference>
<dbReference type="PRINTS" id="PR00702">
    <property type="entry name" value="ACRIFLAVINRP"/>
</dbReference>
<feature type="transmembrane region" description="Helical" evidence="9">
    <location>
        <begin position="896"/>
        <end position="916"/>
    </location>
</feature>
<evidence type="ECO:0000256" key="4">
    <source>
        <dbReference type="ARBA" id="ARBA00022475"/>
    </source>
</evidence>
<keyword evidence="6 9" id="KW-1133">Transmembrane helix</keyword>
<proteinExistence type="inferred from homology"/>
<dbReference type="SUPFAM" id="SSF82693">
    <property type="entry name" value="Multidrug efflux transporter AcrB pore domain, PN1, PN2, PC1 and PC2 subdomains"/>
    <property type="match status" value="2"/>
</dbReference>
<name>A0A5B9ECZ6_9BACT</name>
<dbReference type="KEGG" id="talb:FTW19_11630"/>
<dbReference type="InterPro" id="IPR027463">
    <property type="entry name" value="AcrB_DN_DC_subdom"/>
</dbReference>
<dbReference type="Pfam" id="PF00873">
    <property type="entry name" value="ACR_tran"/>
    <property type="match status" value="1"/>
</dbReference>
<dbReference type="PANTHER" id="PTHR32063:SF19">
    <property type="entry name" value="CATION EFFLUX SYSTEM PROTEIN CUSA"/>
    <property type="match status" value="1"/>
</dbReference>
<sequence length="1070" mass="117924">MLSKIIEICARNRFLVFTAVLMLTLAGIWSLQHIPLDALPDISDVQVIVHTNWMGQPPDVIEDQVTYPIVTSLLAAPHVKAVRAQTMFGDSYVYVVFEDGTDLYWARSRVIEYLQQISGRLPENVHPAIGPDATGAGWVYEYAIVDKSGKHSLADLRSLQDWRLRYALETVPGVAEVATIGGYVRQYQIQLDPNKLLAYGIPLSTVIEKVKMSTNEVGGRVLDLSGAEYMIRGLGYLRSLEDLASVAVSSRNGTPVLLRDLGTVSFGPDIREGVAEWNGDGETVGGIIVMRQGMNALNVINGVKAKLREIAPSLPPGVQITTGYDRSALIDASIKTLQRDLLEEAIIVSVVVLVFLFHFRSALIAILALPIAVLAAFIPMYWLGVTSNIMSLGGIALAIGVLVDASIVMVENGYRHLSERQANTVEPVTEPERKTILINAAKQVGPALFFSLLIIVVSFMPVFLLEAQEGRMFRPLAWTKTLAVGGSSILAITLVPVLMVMLMRGKLQPEDANPISRFTRAIYLPIIRWCLRHRWLTIAINLIFLAVTFPLATKMGSQFMPPLYEGSTLYMPTALPGISIEQAKILLQRQDKILRSFPEVASVFGAVGRSDSATDNAPLDMYDTTLMLKPREQWPADMTYEKLIQEMDEKLQFPGLSNTWTMPVENRLDMELTGIKTPLGLKVQGKDVNGIQQAASQIQNVLSGLPEMRSIFAEKVAQGFYVNIDVNRTEAARYGLSVADVQIAVQSGIGGQNIAENIEGRERYPINVRYQRDFRDSVEQMNKVLIGTPSGAQIPLGQVARISFSRGPAMIRDEDGALTGYIYIDLKNTDYGGFVDKASKLLHEKLTLPAGYSFQWSGEYELELRAKQRLRLILPVVFVVIFLLLYLVFHSVAEALVLIFPTIYAMSGGLLLQWLLHYNFSVAVAVGYIALFGIAVETGVVMVVYLHETLDHKLQTKKQLTNADIEEAAIDGAVHRLRPKLMTVSAVLASLAPILWESGIGSDVMKPIAAPIVGGMITSTIHVLILVPVFFVMMKERALKRGMLYSSHDGSTSTRNDVAIQPTSNKGEMQ</sequence>
<dbReference type="PANTHER" id="PTHR32063">
    <property type="match status" value="1"/>
</dbReference>
<feature type="region of interest" description="Disordered" evidence="8">
    <location>
        <begin position="1046"/>
        <end position="1070"/>
    </location>
</feature>
<reference evidence="10 11" key="1">
    <citation type="submission" date="2019-08" db="EMBL/GenBank/DDBJ databases">
        <title>Complete genome sequence of Terriglobus albidus strain ORNL.</title>
        <authorList>
            <person name="Podar M."/>
        </authorList>
    </citation>
    <scope>NUCLEOTIDE SEQUENCE [LARGE SCALE GENOMIC DNA]</scope>
    <source>
        <strain evidence="10 11">ORNL</strain>
    </source>
</reference>
<accession>A0A5B9ECZ6</accession>
<dbReference type="RefSeq" id="WP_147647780.1">
    <property type="nucleotide sequence ID" value="NZ_CP042806.1"/>
</dbReference>
<dbReference type="AlphaFoldDB" id="A0A5B9ECZ6"/>
<evidence type="ECO:0000313" key="11">
    <source>
        <dbReference type="Proteomes" id="UP000321820"/>
    </source>
</evidence>
<evidence type="ECO:0000256" key="1">
    <source>
        <dbReference type="ARBA" id="ARBA00004651"/>
    </source>
</evidence>
<feature type="transmembrane region" description="Helical" evidence="9">
    <location>
        <begin position="364"/>
        <end position="383"/>
    </location>
</feature>